<dbReference type="PROSITE" id="PS50404">
    <property type="entry name" value="GST_NTER"/>
    <property type="match status" value="1"/>
</dbReference>
<evidence type="ECO:0000259" key="2">
    <source>
        <dbReference type="PROSITE" id="PS50404"/>
    </source>
</evidence>
<dbReference type="SUPFAM" id="SSF52833">
    <property type="entry name" value="Thioredoxin-like"/>
    <property type="match status" value="1"/>
</dbReference>
<evidence type="ECO:0000313" key="4">
    <source>
        <dbReference type="Proteomes" id="UP000051927"/>
    </source>
</evidence>
<dbReference type="InterPro" id="IPR004045">
    <property type="entry name" value="Glutathione_S-Trfase_N"/>
</dbReference>
<feature type="region of interest" description="Disordered" evidence="1">
    <location>
        <begin position="63"/>
        <end position="84"/>
    </location>
</feature>
<dbReference type="InterPro" id="IPR036249">
    <property type="entry name" value="Thioredoxin-like_sf"/>
</dbReference>
<protein>
    <submittedName>
        <fullName evidence="3">Glutaredoxin</fullName>
    </submittedName>
</protein>
<evidence type="ECO:0000313" key="3">
    <source>
        <dbReference type="EMBL" id="KRO01960.1"/>
    </source>
</evidence>
<dbReference type="Proteomes" id="UP000051927">
    <property type="component" value="Unassembled WGS sequence"/>
</dbReference>
<sequence>MKDHNIELPLHDIDSDEAARNRLIEVGGKRQVPCLFIDGTAMYESNDIIAYLSKTFGVDHVDSSEKNDAAPAGGSCTIGGSCSF</sequence>
<proteinExistence type="predicted"/>
<reference evidence="3 4" key="1">
    <citation type="journal article" date="2015" name="Genome Announc.">
        <title>Expanding the biotechnology potential of lactobacilli through comparative genomics of 213 strains and associated genera.</title>
        <authorList>
            <person name="Sun Z."/>
            <person name="Harris H.M."/>
            <person name="McCann A."/>
            <person name="Guo C."/>
            <person name="Argimon S."/>
            <person name="Zhang W."/>
            <person name="Yang X."/>
            <person name="Jeffery I.B."/>
            <person name="Cooney J.C."/>
            <person name="Kagawa T.F."/>
            <person name="Liu W."/>
            <person name="Song Y."/>
            <person name="Salvetti E."/>
            <person name="Wrobel A."/>
            <person name="Rasinkangas P."/>
            <person name="Parkhill J."/>
            <person name="Rea M.C."/>
            <person name="O'Sullivan O."/>
            <person name="Ritari J."/>
            <person name="Douillard F.P."/>
            <person name="Paul Ross R."/>
            <person name="Yang R."/>
            <person name="Briner A.E."/>
            <person name="Felis G.E."/>
            <person name="de Vos W.M."/>
            <person name="Barrangou R."/>
            <person name="Klaenhammer T.R."/>
            <person name="Caufield P.W."/>
            <person name="Cui Y."/>
            <person name="Zhang H."/>
            <person name="O'Toole P.W."/>
        </authorList>
    </citation>
    <scope>NUCLEOTIDE SEQUENCE [LARGE SCALE GENOMIC DNA]</scope>
    <source>
        <strain evidence="3 4">DSM 7090</strain>
    </source>
</reference>
<keyword evidence="4" id="KW-1185">Reference proteome</keyword>
<dbReference type="Gene3D" id="3.40.30.10">
    <property type="entry name" value="Glutaredoxin"/>
    <property type="match status" value="1"/>
</dbReference>
<evidence type="ECO:0000256" key="1">
    <source>
        <dbReference type="SAM" id="MobiDB-lite"/>
    </source>
</evidence>
<dbReference type="Pfam" id="PF13409">
    <property type="entry name" value="GST_N_2"/>
    <property type="match status" value="1"/>
</dbReference>
<feature type="domain" description="GST N-terminal" evidence="2">
    <location>
        <begin position="1"/>
        <end position="60"/>
    </location>
</feature>
<accession>A0ABR5PZZ8</accession>
<comment type="caution">
    <text evidence="3">The sequence shown here is derived from an EMBL/GenBank/DDBJ whole genome shotgun (WGS) entry which is preliminary data.</text>
</comment>
<gene>
    <name evidence="3" type="ORF">IV60_GL001209</name>
</gene>
<dbReference type="EMBL" id="JQCP01000003">
    <property type="protein sequence ID" value="KRO01960.1"/>
    <property type="molecule type" value="Genomic_DNA"/>
</dbReference>
<dbReference type="PROSITE" id="PS51354">
    <property type="entry name" value="GLUTAREDOXIN_2"/>
    <property type="match status" value="1"/>
</dbReference>
<organism evidence="3 4">
    <name type="scientific">Lancefieldella rimae</name>
    <dbReference type="NCBI Taxonomy" id="1383"/>
    <lineage>
        <taxon>Bacteria</taxon>
        <taxon>Bacillati</taxon>
        <taxon>Actinomycetota</taxon>
        <taxon>Coriobacteriia</taxon>
        <taxon>Coriobacteriales</taxon>
        <taxon>Atopobiaceae</taxon>
        <taxon>Lancefieldella</taxon>
    </lineage>
</organism>
<name>A0ABR5PZZ8_9ACTN</name>